<feature type="compositionally biased region" description="Polar residues" evidence="4">
    <location>
        <begin position="76"/>
        <end position="93"/>
    </location>
</feature>
<proteinExistence type="predicted"/>
<evidence type="ECO:0000313" key="7">
    <source>
        <dbReference type="Proteomes" id="UP001416858"/>
    </source>
</evidence>
<keyword evidence="3" id="KW-0378">Hydrolase</keyword>
<comment type="caution">
    <text evidence="6">The sequence shown here is derived from an EMBL/GenBank/DDBJ whole genome shotgun (WGS) entry which is preliminary data.</text>
</comment>
<evidence type="ECO:0000256" key="3">
    <source>
        <dbReference type="ARBA" id="ARBA00022801"/>
    </source>
</evidence>
<dbReference type="Pfam" id="PF22244">
    <property type="entry name" value="GCE_fung"/>
    <property type="match status" value="1"/>
</dbReference>
<reference evidence="6 7" key="1">
    <citation type="submission" date="2024-02" db="EMBL/GenBank/DDBJ databases">
        <title>Rhodopirellula caenicola NBRC 110016.</title>
        <authorList>
            <person name="Ichikawa N."/>
            <person name="Katano-Makiyama Y."/>
            <person name="Hidaka K."/>
        </authorList>
    </citation>
    <scope>NUCLEOTIDE SEQUENCE [LARGE SCALE GENOMIC DNA]</scope>
    <source>
        <strain evidence="6 7">NBRC 110016</strain>
    </source>
</reference>
<dbReference type="InterPro" id="IPR054579">
    <property type="entry name" value="GCE-like_dom"/>
</dbReference>
<name>A0ABP9W0P7_9BACT</name>
<evidence type="ECO:0000256" key="1">
    <source>
        <dbReference type="ARBA" id="ARBA00022487"/>
    </source>
</evidence>
<sequence>MPQDSFARAGAYRSHLSRAQLGKGWTGPLGLVRVRDGRVHTRRRAAWIARTALTRAIAGGFARPLPNKFGRGDMPQDNSQLPTPNSQLPTPNSHSPILPFSHSPEFQSMLYLTNQFSTAVFSSLFAVLFMTGFAIAEEPAAWAANPDLVKKLSAKRSFNYDESKVPDYELPDPLTMNDGTKVSSAGQWMTKRRPELLEQFRNLVYGRRPDTAYQVTFETTAEIENAFEGLATGRGMKAIITVDQRTYTFPFVVFTPNHTTGKTPAVVAINNRYFIPLEKAVSESDPYWPVKTLLQQGYAAATFYTSHVDPDNKNDYADGIRAFFANGNPPSDDAWRSLSAWGWGASRVLDYLSTLPSIDANRVAVVGHSRGGKAAIWAAAEDERFAIAYSNNSGCGGAALSRRGYGETVKQITTVFPHWFTPQFASYADREHELPIDQHEAIALVAPRAVYVTSSDEDLWADPRGEYASLVAAAPVFELLGKTAIDEPTMPPLDGQRIVGQTGYHVRSGGHGLGQVDWDFFVKFMESVWR</sequence>
<feature type="region of interest" description="Disordered" evidence="4">
    <location>
        <begin position="67"/>
        <end position="93"/>
    </location>
</feature>
<evidence type="ECO:0000256" key="2">
    <source>
        <dbReference type="ARBA" id="ARBA00022729"/>
    </source>
</evidence>
<keyword evidence="7" id="KW-1185">Reference proteome</keyword>
<feature type="domain" description="4-O-methyl-glucuronoyl methylesterase-like" evidence="5">
    <location>
        <begin position="240"/>
        <end position="481"/>
    </location>
</feature>
<keyword evidence="2" id="KW-0732">Signal</keyword>
<dbReference type="Gene3D" id="3.40.50.1820">
    <property type="entry name" value="alpha/beta hydrolase"/>
    <property type="match status" value="1"/>
</dbReference>
<gene>
    <name evidence="6" type="ORF">Rcae01_06473</name>
</gene>
<evidence type="ECO:0000259" key="5">
    <source>
        <dbReference type="Pfam" id="PF22244"/>
    </source>
</evidence>
<organism evidence="6 7">
    <name type="scientific">Novipirellula caenicola</name>
    <dbReference type="NCBI Taxonomy" id="1536901"/>
    <lineage>
        <taxon>Bacteria</taxon>
        <taxon>Pseudomonadati</taxon>
        <taxon>Planctomycetota</taxon>
        <taxon>Planctomycetia</taxon>
        <taxon>Pirellulales</taxon>
        <taxon>Pirellulaceae</taxon>
        <taxon>Novipirellula</taxon>
    </lineage>
</organism>
<dbReference type="Proteomes" id="UP001416858">
    <property type="component" value="Unassembled WGS sequence"/>
</dbReference>
<evidence type="ECO:0000313" key="6">
    <source>
        <dbReference type="EMBL" id="GAA5510961.1"/>
    </source>
</evidence>
<protein>
    <recommendedName>
        <fullName evidence="5">4-O-methyl-glucuronoyl methylesterase-like domain-containing protein</fullName>
    </recommendedName>
</protein>
<dbReference type="SUPFAM" id="SSF53474">
    <property type="entry name" value="alpha/beta-Hydrolases"/>
    <property type="match status" value="1"/>
</dbReference>
<accession>A0ABP9W0P7</accession>
<evidence type="ECO:0000256" key="4">
    <source>
        <dbReference type="SAM" id="MobiDB-lite"/>
    </source>
</evidence>
<dbReference type="InterPro" id="IPR029058">
    <property type="entry name" value="AB_hydrolase_fold"/>
</dbReference>
<keyword evidence="1" id="KW-0719">Serine esterase</keyword>
<dbReference type="EMBL" id="BAABRO010000031">
    <property type="protein sequence ID" value="GAA5510961.1"/>
    <property type="molecule type" value="Genomic_DNA"/>
</dbReference>